<keyword evidence="3" id="KW-0804">Transcription</keyword>
<evidence type="ECO:0000256" key="2">
    <source>
        <dbReference type="ARBA" id="ARBA00023125"/>
    </source>
</evidence>
<evidence type="ECO:0000256" key="3">
    <source>
        <dbReference type="ARBA" id="ARBA00023163"/>
    </source>
</evidence>
<name>A0ABT2UQ01_9BACL</name>
<feature type="domain" description="HTH araC/xylS-type" evidence="6">
    <location>
        <begin position="670"/>
        <end position="769"/>
    </location>
</feature>
<dbReference type="InterPro" id="IPR009057">
    <property type="entry name" value="Homeodomain-like_sf"/>
</dbReference>
<keyword evidence="1" id="KW-0805">Transcription regulation</keyword>
<keyword evidence="5" id="KW-1133">Transmembrane helix</keyword>
<accession>A0ABT2UQ01</accession>
<keyword evidence="5" id="KW-0812">Transmembrane</keyword>
<evidence type="ECO:0000259" key="6">
    <source>
        <dbReference type="PROSITE" id="PS01124"/>
    </source>
</evidence>
<dbReference type="Pfam" id="PF12833">
    <property type="entry name" value="HTH_18"/>
    <property type="match status" value="1"/>
</dbReference>
<keyword evidence="8" id="KW-1185">Reference proteome</keyword>
<dbReference type="Gene3D" id="1.10.10.60">
    <property type="entry name" value="Homeodomain-like"/>
    <property type="match status" value="2"/>
</dbReference>
<dbReference type="Gene3D" id="3.30.450.20">
    <property type="entry name" value="PAS domain"/>
    <property type="match status" value="1"/>
</dbReference>
<dbReference type="InterPro" id="IPR018062">
    <property type="entry name" value="HTH_AraC-typ_CS"/>
</dbReference>
<keyword evidence="2" id="KW-0238">DNA-binding</keyword>
<evidence type="ECO:0000256" key="5">
    <source>
        <dbReference type="SAM" id="Phobius"/>
    </source>
</evidence>
<dbReference type="PROSITE" id="PS01124">
    <property type="entry name" value="HTH_ARAC_FAMILY_2"/>
    <property type="match status" value="1"/>
</dbReference>
<keyword evidence="4" id="KW-0175">Coiled coil</keyword>
<dbReference type="Pfam" id="PF17853">
    <property type="entry name" value="GGDEF_2"/>
    <property type="match status" value="1"/>
</dbReference>
<dbReference type="SUPFAM" id="SSF46689">
    <property type="entry name" value="Homeodomain-like"/>
    <property type="match status" value="1"/>
</dbReference>
<evidence type="ECO:0000256" key="4">
    <source>
        <dbReference type="SAM" id="Coils"/>
    </source>
</evidence>
<dbReference type="EMBL" id="JAOQIO010000107">
    <property type="protein sequence ID" value="MCU6796726.1"/>
    <property type="molecule type" value="Genomic_DNA"/>
</dbReference>
<reference evidence="7 8" key="1">
    <citation type="submission" date="2022-09" db="EMBL/GenBank/DDBJ databases">
        <authorList>
            <person name="Han X.L."/>
            <person name="Wang Q."/>
            <person name="Lu T."/>
        </authorList>
    </citation>
    <scope>NUCLEOTIDE SEQUENCE [LARGE SCALE GENOMIC DNA]</scope>
    <source>
        <strain evidence="7 8">WQ 127069</strain>
    </source>
</reference>
<dbReference type="PROSITE" id="PS00041">
    <property type="entry name" value="HTH_ARAC_FAMILY_1"/>
    <property type="match status" value="1"/>
</dbReference>
<sequence length="772" mass="88637">MLKGQWLSDGKGRHRVFIRLLIPYILFLILPMIVGWIIYQKTIETMEKEVTANHMNVLEQSKDILERRLEEISSIAQQLSVDTRIIQFQPVIDPFEGTNTYRVLDTNKSLYNYKLSNNFIFNYYVLFKNSGLVLTPGSSYSIKEFYENIAKYSRLDYTNWNKLMFDQYFTRKYIPSQEVMVNNTPYTMLTYIQSLGYPGNPQGAIAVMIDNRELQKLFHGLDISGDGWAYIVDDQGQLISSLSADAVPLPVDIAKLSGSRGVVEQTIDKKPMMITYVKSASNGWTYLVGQPTHIVLEKVRYIQKITFSLTFLFLVIGVIIAYLLAYRNSKPLRNIVNMIMEKADVSPQHRDAYGLIGETVSGLINNNHRLKSEIEQQAPLLRAAYFQRLLNGEFLSVHDANALLKHVGMDVTGMSYVVAILHLRGLDNGYSGDLLEELDMKRVLTKEMLRKTMEHNGFVYDVAEDQLAVLFCCNQSQSLRVKEHIESNLLEADEAVGDLLKYVPIYGIGAIHNSLTGVSRSYEQARQALSFQLWQNREGILWFDELPDDRNNYYFPSDLEGRLMNLAKAGDRVEVKRILEDLYRENFEIRRLSFSVMQLFLYEVWGSIVKLLPQMELAQEQVFHQMKPLSSETPSYEHMKNNYASVISTYEWICDSVNAHKKSQNIQLVEHIITILNQDYMQDDLSLDVVADRIPISKVYLSQFFKEQTGINFSDYLESVRMDHAKTLLLESRLTINDIAANVGYSSSNTFCRAFKRLHGVSATAYKKSQTG</sequence>
<feature type="transmembrane region" description="Helical" evidence="5">
    <location>
        <begin position="21"/>
        <end position="39"/>
    </location>
</feature>
<dbReference type="PANTHER" id="PTHR43280:SF10">
    <property type="entry name" value="REGULATORY PROTEIN POCR"/>
    <property type="match status" value="1"/>
</dbReference>
<dbReference type="InterPro" id="IPR041522">
    <property type="entry name" value="CdaR_GGDEF"/>
</dbReference>
<evidence type="ECO:0000256" key="1">
    <source>
        <dbReference type="ARBA" id="ARBA00023015"/>
    </source>
</evidence>
<dbReference type="RefSeq" id="WP_262687567.1">
    <property type="nucleotide sequence ID" value="NZ_JAOQIO010000107.1"/>
</dbReference>
<feature type="coiled-coil region" evidence="4">
    <location>
        <begin position="55"/>
        <end position="82"/>
    </location>
</feature>
<dbReference type="PANTHER" id="PTHR43280">
    <property type="entry name" value="ARAC-FAMILY TRANSCRIPTIONAL REGULATOR"/>
    <property type="match status" value="1"/>
</dbReference>
<comment type="caution">
    <text evidence="7">The sequence shown here is derived from an EMBL/GenBank/DDBJ whole genome shotgun (WGS) entry which is preliminary data.</text>
</comment>
<proteinExistence type="predicted"/>
<dbReference type="InterPro" id="IPR018060">
    <property type="entry name" value="HTH_AraC"/>
</dbReference>
<dbReference type="Proteomes" id="UP001652445">
    <property type="component" value="Unassembled WGS sequence"/>
</dbReference>
<evidence type="ECO:0000313" key="8">
    <source>
        <dbReference type="Proteomes" id="UP001652445"/>
    </source>
</evidence>
<organism evidence="7 8">
    <name type="scientific">Paenibacillus baimaensis</name>
    <dbReference type="NCBI Taxonomy" id="2982185"/>
    <lineage>
        <taxon>Bacteria</taxon>
        <taxon>Bacillati</taxon>
        <taxon>Bacillota</taxon>
        <taxon>Bacilli</taxon>
        <taxon>Bacillales</taxon>
        <taxon>Paenibacillaceae</taxon>
        <taxon>Paenibacillus</taxon>
    </lineage>
</organism>
<feature type="transmembrane region" description="Helical" evidence="5">
    <location>
        <begin position="305"/>
        <end position="325"/>
    </location>
</feature>
<evidence type="ECO:0000313" key="7">
    <source>
        <dbReference type="EMBL" id="MCU6796726.1"/>
    </source>
</evidence>
<dbReference type="SMART" id="SM00342">
    <property type="entry name" value="HTH_ARAC"/>
    <property type="match status" value="1"/>
</dbReference>
<gene>
    <name evidence="7" type="ORF">OB236_31830</name>
</gene>
<keyword evidence="5" id="KW-0472">Membrane</keyword>
<protein>
    <submittedName>
        <fullName evidence="7">Helix-turn-helix domain-containing protein</fullName>
    </submittedName>
</protein>